<feature type="chain" id="PRO_5041483509" description="Prolactin receptor" evidence="6">
    <location>
        <begin position="31"/>
        <end position="454"/>
    </location>
</feature>
<dbReference type="PROSITE" id="PS50853">
    <property type="entry name" value="FN3"/>
    <property type="match status" value="2"/>
</dbReference>
<dbReference type="InterPro" id="IPR015152">
    <property type="entry name" value="Growth/epo_recpt_lig-bind"/>
</dbReference>
<dbReference type="GO" id="GO:0008284">
    <property type="term" value="P:positive regulation of cell population proliferation"/>
    <property type="evidence" value="ECO:0000318"/>
    <property type="project" value="GO_Central"/>
</dbReference>
<dbReference type="GO" id="GO:0046872">
    <property type="term" value="F:metal ion binding"/>
    <property type="evidence" value="ECO:0007669"/>
    <property type="project" value="UniProtKB-KW"/>
</dbReference>
<comment type="subcellular location">
    <subcellularLocation>
        <location evidence="6">Membrane</location>
        <topology evidence="6">Single-pass type I membrane protein</topology>
    </subcellularLocation>
</comment>
<dbReference type="Pfam" id="PF09067">
    <property type="entry name" value="EpoR_lig-bind"/>
    <property type="match status" value="1"/>
</dbReference>
<evidence type="ECO:0000259" key="7">
    <source>
        <dbReference type="PROSITE" id="PS50853"/>
    </source>
</evidence>
<dbReference type="Gene3D" id="2.60.40.10">
    <property type="entry name" value="Immunoglobulins"/>
    <property type="match status" value="2"/>
</dbReference>
<name>A0A8M2BCV8_DANRE</name>
<dbReference type="AlphaFoldDB" id="A0A8M2BCV8"/>
<gene>
    <name evidence="9 10" type="primary">prlrb</name>
    <name evidence="6" type="synonym">PRLR</name>
    <name evidence="9" type="synonym">prlr.b</name>
    <name evidence="9" type="synonym">si:ch211-261c8.2</name>
</gene>
<accession>A0A8M2BCV8</accession>
<keyword evidence="5" id="KW-0325">Glycoprotein</keyword>
<evidence type="ECO:0000256" key="5">
    <source>
        <dbReference type="ARBA" id="ARBA00023180"/>
    </source>
</evidence>
<dbReference type="GO" id="GO:0009897">
    <property type="term" value="C:external side of plasma membrane"/>
    <property type="evidence" value="ECO:0000318"/>
    <property type="project" value="GO_Central"/>
</dbReference>
<protein>
    <recommendedName>
        <fullName evidence="6">Prolactin receptor</fullName>
        <shortName evidence="6">PRL-R</shortName>
    </recommendedName>
</protein>
<keyword evidence="6" id="KW-1133">Transmembrane helix</keyword>
<organism evidence="8 9">
    <name type="scientific">Danio rerio</name>
    <name type="common">Zebrafish</name>
    <name type="synonym">Brachydanio rerio</name>
    <dbReference type="NCBI Taxonomy" id="7955"/>
    <lineage>
        <taxon>Eukaryota</taxon>
        <taxon>Metazoa</taxon>
        <taxon>Chordata</taxon>
        <taxon>Craniata</taxon>
        <taxon>Vertebrata</taxon>
        <taxon>Euteleostomi</taxon>
        <taxon>Actinopterygii</taxon>
        <taxon>Neopterygii</taxon>
        <taxon>Teleostei</taxon>
        <taxon>Ostariophysi</taxon>
        <taxon>Cypriniformes</taxon>
        <taxon>Danionidae</taxon>
        <taxon>Danioninae</taxon>
        <taxon>Danio</taxon>
    </lineage>
</organism>
<dbReference type="ZFIN" id="ZDB-GENE-070705-155">
    <property type="gene designation" value="prlrb"/>
</dbReference>
<evidence type="ECO:0000256" key="2">
    <source>
        <dbReference type="ARBA" id="ARBA00022737"/>
    </source>
</evidence>
<dbReference type="SUPFAM" id="SSF49265">
    <property type="entry name" value="Fibronectin type III"/>
    <property type="match status" value="2"/>
</dbReference>
<feature type="signal peptide" evidence="6">
    <location>
        <begin position="1"/>
        <end position="30"/>
    </location>
</feature>
<evidence type="ECO:0000313" key="10">
    <source>
        <dbReference type="ZFIN" id="ZDB-GENE-070705-155"/>
    </source>
</evidence>
<feature type="domain" description="Fibronectin type-III" evidence="7">
    <location>
        <begin position="135"/>
        <end position="239"/>
    </location>
</feature>
<dbReference type="GO" id="GO:0004896">
    <property type="term" value="F:cytokine receptor activity"/>
    <property type="evidence" value="ECO:0000318"/>
    <property type="project" value="GO_Central"/>
</dbReference>
<feature type="domain" description="Fibronectin type-III" evidence="7">
    <location>
        <begin position="33"/>
        <end position="133"/>
    </location>
</feature>
<keyword evidence="3 6" id="KW-1015">Disulfide bond</keyword>
<comment type="function">
    <text evidence="6">This is a receptor for the anterior pituitary hormone prolactin.</text>
</comment>
<keyword evidence="8" id="KW-1185">Reference proteome</keyword>
<keyword evidence="6" id="KW-0472">Membrane</keyword>
<evidence type="ECO:0000313" key="9">
    <source>
        <dbReference type="RefSeq" id="XP_005165667.1"/>
    </source>
</evidence>
<keyword evidence="2" id="KW-0677">Repeat</keyword>
<dbReference type="PANTHER" id="PTHR23036">
    <property type="entry name" value="CYTOKINE RECEPTOR"/>
    <property type="match status" value="1"/>
</dbReference>
<dbReference type="GO" id="GO:0019221">
    <property type="term" value="P:cytokine-mediated signaling pathway"/>
    <property type="evidence" value="ECO:0000318"/>
    <property type="project" value="GO_Central"/>
</dbReference>
<comment type="domain">
    <text evidence="6">The box 1 motif is required for JAK interaction and/or activation.</text>
</comment>
<dbReference type="PANTHER" id="PTHR23036:SF86">
    <property type="entry name" value="PROLACTIN RECEPTOR"/>
    <property type="match status" value="1"/>
</dbReference>
<evidence type="ECO:0000256" key="3">
    <source>
        <dbReference type="ARBA" id="ARBA00023157"/>
    </source>
</evidence>
<feature type="transmembrane region" description="Helical" evidence="6">
    <location>
        <begin position="246"/>
        <end position="268"/>
    </location>
</feature>
<evidence type="ECO:0000313" key="8">
    <source>
        <dbReference type="Proteomes" id="UP000000437"/>
    </source>
</evidence>
<evidence type="ECO:0000256" key="6">
    <source>
        <dbReference type="RuleBase" id="RU365035"/>
    </source>
</evidence>
<dbReference type="Proteomes" id="UP000000437">
    <property type="component" value="Chromosome 5"/>
</dbReference>
<dbReference type="FunFam" id="2.60.40.10:FF:004390">
    <property type="match status" value="1"/>
</dbReference>
<dbReference type="GeneID" id="561846"/>
<dbReference type="RefSeq" id="XP_005165667.1">
    <property type="nucleotide sequence ID" value="XM_005165610.4"/>
</dbReference>
<dbReference type="InterPro" id="IPR013783">
    <property type="entry name" value="Ig-like_fold"/>
</dbReference>
<keyword evidence="4 6" id="KW-0675">Receptor</keyword>
<sequence>MNWRIQDTMRDAEQVLTLVWLLCGIPHSMCHSPPGRPRLTRCRSPEKETFSCWWETGSSGGLPTRYQLYYRKENSLEVFECPDYHKAGINSCHFEKRHTAIWIIYNITVVASNALGKAYSEPVEVDVMDIVQPHPPESVNVSLMQSQNSQYVLVKWLPPHDVDTRSGWVTIKYEVRSKILNSRDEEDSSWESYSAGKQLEFSIYSPHPGTNYVVDVRCKLDQGLWSDWSPSVFIQIPDNMTVMQNTVVICAVTLTVVIFMLTAGVMTFKKTQVKHFLLPPVPEPKISGLNTQLLKSGRSEEIFSALITPGLYPQISQSTDHQVEYLVVSDCDEEMTVGKAHFEIHKAEICLIDATESSKGNGVVFGEPQKPLHLNCSVTAHDRNTGMSSECKCEHVDITSAGPTGYVEVDREQPDQKDYSVVSDVINDNMLVLQDSIPVQEHKEVKCKKKYVLN</sequence>
<dbReference type="GO" id="GO:0043235">
    <property type="term" value="C:receptor complex"/>
    <property type="evidence" value="ECO:0000318"/>
    <property type="project" value="GO_Central"/>
</dbReference>
<evidence type="ECO:0000256" key="4">
    <source>
        <dbReference type="ARBA" id="ARBA00023170"/>
    </source>
</evidence>
<keyword evidence="6" id="KW-0862">Zinc</keyword>
<dbReference type="InterPro" id="IPR003961">
    <property type="entry name" value="FN3_dom"/>
</dbReference>
<dbReference type="OrthoDB" id="8858139at2759"/>
<dbReference type="SMART" id="SM00060">
    <property type="entry name" value="FN3"/>
    <property type="match status" value="2"/>
</dbReference>
<dbReference type="AGR" id="ZFIN:ZDB-GENE-070705-155"/>
<dbReference type="CDD" id="cd00063">
    <property type="entry name" value="FN3"/>
    <property type="match status" value="1"/>
</dbReference>
<keyword evidence="6" id="KW-0479">Metal-binding</keyword>
<keyword evidence="1 6" id="KW-0732">Signal</keyword>
<dbReference type="InterPro" id="IPR036116">
    <property type="entry name" value="FN3_sf"/>
</dbReference>
<dbReference type="CTD" id="561846"/>
<proteinExistence type="inferred from homology"/>
<keyword evidence="6" id="KW-0812">Transmembrane</keyword>
<dbReference type="InterPro" id="IPR050379">
    <property type="entry name" value="Type-I_Cytokine_Rcpt"/>
</dbReference>
<comment type="domain">
    <text evidence="6">The WSXWS motif appears to be necessary for proper protein folding and thereby efficient intracellular transport and cell-surface receptor binding.</text>
</comment>
<dbReference type="GO" id="GO:0019955">
    <property type="term" value="F:cytokine binding"/>
    <property type="evidence" value="ECO:0000318"/>
    <property type="project" value="GO_Central"/>
</dbReference>
<comment type="similarity">
    <text evidence="6">Belongs to the type I cytokine receptor family. Type 1 subfamily.</text>
</comment>
<reference evidence="9" key="1">
    <citation type="submission" date="2025-08" db="UniProtKB">
        <authorList>
            <consortium name="RefSeq"/>
        </authorList>
    </citation>
    <scope>IDENTIFICATION</scope>
    <source>
        <strain evidence="9">Tuebingen</strain>
        <tissue evidence="9">Fibroblasts and whole tissue</tissue>
    </source>
</reference>
<evidence type="ECO:0000256" key="1">
    <source>
        <dbReference type="ARBA" id="ARBA00022729"/>
    </source>
</evidence>
<dbReference type="FunFam" id="2.60.40.10:FF:000287">
    <property type="entry name" value="Prolactin receptor"/>
    <property type="match status" value="1"/>
</dbReference>